<dbReference type="Proteomes" id="UP000812440">
    <property type="component" value="Unassembled WGS sequence"/>
</dbReference>
<comment type="caution">
    <text evidence="2">The sequence shown here is derived from an EMBL/GenBank/DDBJ whole genome shotgun (WGS) entry which is preliminary data.</text>
</comment>
<accession>A0A8T2IFS5</accession>
<sequence>MAHPAGGSNGDRGRSGTGDTWDRTVEVIRALWVILHLLHVNLNKIARKIGQLAPPRNQTKPYSAQDKNKNCTDRFWPEGAQCLEEQRENLLNTELSKVNTE</sequence>
<organism evidence="2 3">
    <name type="scientific">Hymenochirus boettgeri</name>
    <name type="common">Congo dwarf clawed frog</name>
    <dbReference type="NCBI Taxonomy" id="247094"/>
    <lineage>
        <taxon>Eukaryota</taxon>
        <taxon>Metazoa</taxon>
        <taxon>Chordata</taxon>
        <taxon>Craniata</taxon>
        <taxon>Vertebrata</taxon>
        <taxon>Euteleostomi</taxon>
        <taxon>Amphibia</taxon>
        <taxon>Batrachia</taxon>
        <taxon>Anura</taxon>
        <taxon>Pipoidea</taxon>
        <taxon>Pipidae</taxon>
        <taxon>Pipinae</taxon>
        <taxon>Hymenochirus</taxon>
    </lineage>
</organism>
<evidence type="ECO:0000313" key="2">
    <source>
        <dbReference type="EMBL" id="KAG8430862.1"/>
    </source>
</evidence>
<dbReference type="EMBL" id="JAACNH010000556">
    <property type="protein sequence ID" value="KAG8430862.1"/>
    <property type="molecule type" value="Genomic_DNA"/>
</dbReference>
<evidence type="ECO:0000313" key="3">
    <source>
        <dbReference type="Proteomes" id="UP000812440"/>
    </source>
</evidence>
<evidence type="ECO:0000256" key="1">
    <source>
        <dbReference type="SAM" id="MobiDB-lite"/>
    </source>
</evidence>
<name>A0A8T2IFS5_9PIPI</name>
<feature type="region of interest" description="Disordered" evidence="1">
    <location>
        <begin position="1"/>
        <end position="20"/>
    </location>
</feature>
<gene>
    <name evidence="2" type="ORF">GDO86_019841</name>
</gene>
<protein>
    <submittedName>
        <fullName evidence="2">Uncharacterized protein</fullName>
    </submittedName>
</protein>
<reference evidence="2" key="1">
    <citation type="thesis" date="2020" institute="ProQuest LLC" country="789 East Eisenhower Parkway, Ann Arbor, MI, USA">
        <title>Comparative Genomics and Chromosome Evolution.</title>
        <authorList>
            <person name="Mudd A.B."/>
        </authorList>
    </citation>
    <scope>NUCLEOTIDE SEQUENCE</scope>
    <source>
        <strain evidence="2">Female2</strain>
        <tissue evidence="2">Blood</tissue>
    </source>
</reference>
<keyword evidence="3" id="KW-1185">Reference proteome</keyword>
<dbReference type="AlphaFoldDB" id="A0A8T2IFS5"/>
<proteinExistence type="predicted"/>